<evidence type="ECO:0000313" key="3">
    <source>
        <dbReference type="Proteomes" id="UP001635816"/>
    </source>
</evidence>
<sequence length="293" mass="31012">MPTAITPIKGRAVRPGVRAALIGGVILVMMLAASLGMYYPTRTSENTARVSGDDTNPDRVDVTAWVTHVDTTNGTVSVSISSLEPRGSLADESGLFRDDAHLNASTSLTAVSVPVKHAEVAPNVDERFGLTGVVTDYPFDQYTATLDIRILDAVGSEVPTAITLLSTDPFFTMSSSADDAGLINLTFTRSAPTLVYALFVMVLMLGLAIAAATAAYYILRGRRGLLFPACSMMAAMLFALVPLRNAVPGNPPIGSVIDFGSFFIAEIAISVSLIASVVIGHHFERANERSKTT</sequence>
<name>A0ABW9LFE0_9MYCO</name>
<accession>A0ABW9LFE0</accession>
<dbReference type="GeneID" id="300556745"/>
<feature type="transmembrane region" description="Helical" evidence="1">
    <location>
        <begin position="194"/>
        <end position="218"/>
    </location>
</feature>
<dbReference type="EMBL" id="JBKBDD010000009">
    <property type="protein sequence ID" value="MFN6546315.1"/>
    <property type="molecule type" value="Genomic_DNA"/>
</dbReference>
<evidence type="ECO:0000256" key="1">
    <source>
        <dbReference type="SAM" id="Phobius"/>
    </source>
</evidence>
<feature type="transmembrane region" description="Helical" evidence="1">
    <location>
        <begin position="20"/>
        <end position="39"/>
    </location>
</feature>
<dbReference type="Proteomes" id="UP001635816">
    <property type="component" value="Unassembled WGS sequence"/>
</dbReference>
<dbReference type="RefSeq" id="WP_124712599.1">
    <property type="nucleotide sequence ID" value="NZ_CP034072.1"/>
</dbReference>
<protein>
    <submittedName>
        <fullName evidence="2">DUF4436 family protein</fullName>
    </submittedName>
</protein>
<gene>
    <name evidence="2" type="ORF">ACK4CT_24270</name>
</gene>
<organism evidence="2 3">
    <name type="scientific">Mycolicibacterium nivoides</name>
    <dbReference type="NCBI Taxonomy" id="2487344"/>
    <lineage>
        <taxon>Bacteria</taxon>
        <taxon>Bacillati</taxon>
        <taxon>Actinomycetota</taxon>
        <taxon>Actinomycetes</taxon>
        <taxon>Mycobacteriales</taxon>
        <taxon>Mycobacteriaceae</taxon>
        <taxon>Mycolicibacterium</taxon>
    </lineage>
</organism>
<keyword evidence="1" id="KW-1133">Transmembrane helix</keyword>
<dbReference type="Pfam" id="PF14494">
    <property type="entry name" value="DUF4436"/>
    <property type="match status" value="1"/>
</dbReference>
<dbReference type="InterPro" id="IPR027948">
    <property type="entry name" value="DUF4436"/>
</dbReference>
<proteinExistence type="predicted"/>
<comment type="caution">
    <text evidence="2">The sequence shown here is derived from an EMBL/GenBank/DDBJ whole genome shotgun (WGS) entry which is preliminary data.</text>
</comment>
<feature type="transmembrane region" description="Helical" evidence="1">
    <location>
        <begin position="263"/>
        <end position="283"/>
    </location>
</feature>
<keyword evidence="1" id="KW-0472">Membrane</keyword>
<reference evidence="2 3" key="1">
    <citation type="submission" date="2024-12" db="EMBL/GenBank/DDBJ databases">
        <title>The coexistence of Mycolicibacterium septicum and Mycolicibacterium nivoides in clinical samples.</title>
        <authorList>
            <person name="Wang C."/>
            <person name="Feng Y."/>
            <person name="Zong Z."/>
        </authorList>
    </citation>
    <scope>NUCLEOTIDE SEQUENCE [LARGE SCALE GENOMIC DNA]</scope>
    <source>
        <strain evidence="2 3">120309</strain>
    </source>
</reference>
<keyword evidence="3" id="KW-1185">Reference proteome</keyword>
<keyword evidence="1" id="KW-0812">Transmembrane</keyword>
<evidence type="ECO:0000313" key="2">
    <source>
        <dbReference type="EMBL" id="MFN6546315.1"/>
    </source>
</evidence>
<feature type="transmembrane region" description="Helical" evidence="1">
    <location>
        <begin position="225"/>
        <end position="243"/>
    </location>
</feature>